<dbReference type="PRINTS" id="PR00690">
    <property type="entry name" value="ADHESNFAMILY"/>
</dbReference>
<evidence type="ECO:0000256" key="3">
    <source>
        <dbReference type="ARBA" id="ARBA00022723"/>
    </source>
</evidence>
<sequence length="305" mass="33178">MFRGRLGRSLAVIVALIGVGAALTGCGKASSTSKGNQIDVVTSTDFYGEAARAVLGNKGTVHAIINKPSVDPHDYEPTPAVAKEVHAADVTVANGIGYDSWMTKLTANSKATNIKVGNDLMGKKDGDNPHIWYNPATMPKLANKLATTFSKQQPKNKAYFEKNAQKYIKTLANIKTEIATIKQLAEKLPNKNVYVSEPVFDYALEATGFHVANKSFEEAIENESDPSPKSIATMQAGIKQHKVAFFVNNSQVTSKTTENIMKLAKTNNVPVLQVTETLPAGKDYDQWMLSQYKQLTKILKTAVTK</sequence>
<accession>A0A0R2B772</accession>
<keyword evidence="3" id="KW-0479">Metal-binding</keyword>
<keyword evidence="4" id="KW-0732">Signal</keyword>
<proteinExistence type="inferred from homology"/>
<evidence type="ECO:0000256" key="2">
    <source>
        <dbReference type="ARBA" id="ARBA00022448"/>
    </source>
</evidence>
<name>A0A0R2B772_SECCO</name>
<evidence type="ECO:0000256" key="4">
    <source>
        <dbReference type="ARBA" id="ARBA00022729"/>
    </source>
</evidence>
<dbReference type="RefSeq" id="WP_056996902.1">
    <property type="nucleotide sequence ID" value="NZ_AYYR01000054.1"/>
</dbReference>
<dbReference type="PANTHER" id="PTHR42953">
    <property type="entry name" value="HIGH-AFFINITY ZINC UPTAKE SYSTEM PROTEIN ZNUA-RELATED"/>
    <property type="match status" value="1"/>
</dbReference>
<dbReference type="GO" id="GO:0030313">
    <property type="term" value="C:cell envelope"/>
    <property type="evidence" value="ECO:0007669"/>
    <property type="project" value="UniProtKB-SubCell"/>
</dbReference>
<comment type="caution">
    <text evidence="6">The sequence shown here is derived from an EMBL/GenBank/DDBJ whole genome shotgun (WGS) entry which is preliminary data.</text>
</comment>
<dbReference type="InterPro" id="IPR050492">
    <property type="entry name" value="Bact_metal-bind_prot9"/>
</dbReference>
<dbReference type="Pfam" id="PF01297">
    <property type="entry name" value="ZnuA"/>
    <property type="match status" value="1"/>
</dbReference>
<dbReference type="GO" id="GO:0046872">
    <property type="term" value="F:metal ion binding"/>
    <property type="evidence" value="ECO:0007669"/>
    <property type="project" value="UniProtKB-KW"/>
</dbReference>
<comment type="subcellular location">
    <subcellularLocation>
        <location evidence="1">Cell envelope</location>
    </subcellularLocation>
</comment>
<evidence type="ECO:0000256" key="5">
    <source>
        <dbReference type="RuleBase" id="RU003512"/>
    </source>
</evidence>
<dbReference type="InterPro" id="IPR006128">
    <property type="entry name" value="Lipoprotein_PsaA-like"/>
</dbReference>
<evidence type="ECO:0000256" key="1">
    <source>
        <dbReference type="ARBA" id="ARBA00004196"/>
    </source>
</evidence>
<dbReference type="GO" id="GO:0007155">
    <property type="term" value="P:cell adhesion"/>
    <property type="evidence" value="ECO:0007669"/>
    <property type="project" value="InterPro"/>
</dbReference>
<dbReference type="AlphaFoldDB" id="A0A0R2B772"/>
<dbReference type="PROSITE" id="PS51257">
    <property type="entry name" value="PROKAR_LIPOPROTEIN"/>
    <property type="match status" value="1"/>
</dbReference>
<organism evidence="6 7">
    <name type="scientific">Secundilactobacillus collinoides DSM 20515 = JCM 1123</name>
    <dbReference type="NCBI Taxonomy" id="1423733"/>
    <lineage>
        <taxon>Bacteria</taxon>
        <taxon>Bacillati</taxon>
        <taxon>Bacillota</taxon>
        <taxon>Bacilli</taxon>
        <taxon>Lactobacillales</taxon>
        <taxon>Lactobacillaceae</taxon>
        <taxon>Secundilactobacillus</taxon>
    </lineage>
</organism>
<dbReference type="PATRIC" id="fig|1423733.4.peg.2596"/>
<reference evidence="6 7" key="1">
    <citation type="journal article" date="2015" name="Genome Announc.">
        <title>Expanding the biotechnology potential of lactobacilli through comparative genomics of 213 strains and associated genera.</title>
        <authorList>
            <person name="Sun Z."/>
            <person name="Harris H.M."/>
            <person name="McCann A."/>
            <person name="Guo C."/>
            <person name="Argimon S."/>
            <person name="Zhang W."/>
            <person name="Yang X."/>
            <person name="Jeffery I.B."/>
            <person name="Cooney J.C."/>
            <person name="Kagawa T.F."/>
            <person name="Liu W."/>
            <person name="Song Y."/>
            <person name="Salvetti E."/>
            <person name="Wrobel A."/>
            <person name="Rasinkangas P."/>
            <person name="Parkhill J."/>
            <person name="Rea M.C."/>
            <person name="O'Sullivan O."/>
            <person name="Ritari J."/>
            <person name="Douillard F.P."/>
            <person name="Paul Ross R."/>
            <person name="Yang R."/>
            <person name="Briner A.E."/>
            <person name="Felis G.E."/>
            <person name="de Vos W.M."/>
            <person name="Barrangou R."/>
            <person name="Klaenhammer T.R."/>
            <person name="Caufield P.W."/>
            <person name="Cui Y."/>
            <person name="Zhang H."/>
            <person name="O'Toole P.W."/>
        </authorList>
    </citation>
    <scope>NUCLEOTIDE SEQUENCE [LARGE SCALE GENOMIC DNA]</scope>
    <source>
        <strain evidence="6 7">DSM 20515</strain>
    </source>
</reference>
<evidence type="ECO:0000313" key="7">
    <source>
        <dbReference type="Proteomes" id="UP000051845"/>
    </source>
</evidence>
<dbReference type="GO" id="GO:0030001">
    <property type="term" value="P:metal ion transport"/>
    <property type="evidence" value="ECO:0007669"/>
    <property type="project" value="InterPro"/>
</dbReference>
<gene>
    <name evidence="6" type="ORF">FC82_GL002481</name>
</gene>
<evidence type="ECO:0000313" key="6">
    <source>
        <dbReference type="EMBL" id="KRM75293.1"/>
    </source>
</evidence>
<dbReference type="EMBL" id="AYYR01000054">
    <property type="protein sequence ID" value="KRM75293.1"/>
    <property type="molecule type" value="Genomic_DNA"/>
</dbReference>
<dbReference type="Proteomes" id="UP000051845">
    <property type="component" value="Unassembled WGS sequence"/>
</dbReference>
<comment type="similarity">
    <text evidence="5">Belongs to the bacterial solute-binding protein 9 family.</text>
</comment>
<protein>
    <submittedName>
        <fullName evidence="6">Metal ion ABC transporter periplasmic protein</fullName>
    </submittedName>
</protein>
<dbReference type="PANTHER" id="PTHR42953:SF1">
    <property type="entry name" value="METAL-BINDING PROTEIN HI_0362-RELATED"/>
    <property type="match status" value="1"/>
</dbReference>
<dbReference type="InterPro" id="IPR006127">
    <property type="entry name" value="ZnuA-like"/>
</dbReference>
<keyword evidence="2 5" id="KW-0813">Transport</keyword>
<dbReference type="Gene3D" id="3.40.50.1980">
    <property type="entry name" value="Nitrogenase molybdenum iron protein domain"/>
    <property type="match status" value="2"/>
</dbReference>
<dbReference type="SUPFAM" id="SSF53807">
    <property type="entry name" value="Helical backbone' metal receptor"/>
    <property type="match status" value="1"/>
</dbReference>